<keyword evidence="4" id="KW-1185">Reference proteome</keyword>
<feature type="coiled-coil region" evidence="1">
    <location>
        <begin position="793"/>
        <end position="820"/>
    </location>
</feature>
<name>A0AA88GNK6_NAELO</name>
<feature type="region of interest" description="Disordered" evidence="2">
    <location>
        <begin position="129"/>
        <end position="164"/>
    </location>
</feature>
<proteinExistence type="predicted"/>
<sequence length="1000" mass="115148">MSSNWNFSSPSTNQTTSNNNFFEGQSYGLSNQNHHIWCSSPLSSFNVQSSSSTGFSSINPGSFQFDSPRTSTLSFERIYEDLIQPNQSNSMSYQNIPIQYGGCEHLFQNHQSYYPQFNQQYITQSSHNFSTTQHNLDNPNTLSSQPSQHETNQSNQHSNTQRNTTITFVDGFTRIKQKRGRPPSTENKLKNIIDNADLNFSQYKLQGDAVIKLKNKSFAICNSLHFNIANPSIDKMQKEFHQFEKETKSNGKLLLTCKKGSEKTTKSMIEQDKSQYTKSKLGSLLCGIELLLYNNGISNFSEFFDLLIDMFPDIVYRTLSKRKDYDDIDTKVRKLVTNKKIPEYDSYIEMYLNKQEKTNPIAINDYPNDLDDPVSSEISSEIDENFDEYEEHQSSEAINETTSTISQEEPVSSSVALQTSSNDDDEMDWEDDDYSQNDASSSSEETNQRKKVTKRKLRVVRKKLLDIQAKDKAKISNTQYKELVSSSSSKTTPLSNMSSVQSVVSIKALIEFKGTHEKNENIFFISLYSLVKYMIELYVQWVKQISTDKELAAHLNEEDKNWKTKIKWFKLNLDGSKGRVTFACAPLNMKNFGSPQSREAVHPVAVWKGKENQLRAITGIIRVMIESMTCHGVDVDGVNHKVDFCVTTDLLSLKRISNLKFSQMCPYCNTLNTFCDHFHLARSKEQLGCLLGVSPFKIVICLLHMKERIMERILIDAIMTSNKRETIIRIIRKIPNLNNFKITEKGQKLKCYLTGKQVNSILSNLRRLRKVIVPQYITLMSKFRNVLKLLQNESFSESELNNLQLKLNEMEEVVQSLYTDSGSQSWYMHILFHHVIPLIKVYGNLVHFETQGFEGAHIDDERRMKNTSNNGGKYNYLDRMFPTCKDQSLIQFMLPKIRRLMVCRDLKIPFQNRQRNNEKYKQFLAIPYPIFSFQEENVALLSFVPGKSLSEVCTRCEDHEEHEITSKYDPISNVQYGKDNANDNDDESDAMNMFSQSCDV</sequence>
<organism evidence="3 4">
    <name type="scientific">Naegleria lovaniensis</name>
    <name type="common">Amoeba</name>
    <dbReference type="NCBI Taxonomy" id="51637"/>
    <lineage>
        <taxon>Eukaryota</taxon>
        <taxon>Discoba</taxon>
        <taxon>Heterolobosea</taxon>
        <taxon>Tetramitia</taxon>
        <taxon>Eutetramitia</taxon>
        <taxon>Vahlkampfiidae</taxon>
        <taxon>Naegleria</taxon>
    </lineage>
</organism>
<dbReference type="AlphaFoldDB" id="A0AA88GNK6"/>
<evidence type="ECO:0000256" key="1">
    <source>
        <dbReference type="SAM" id="Coils"/>
    </source>
</evidence>
<feature type="compositionally biased region" description="Acidic residues" evidence="2">
    <location>
        <begin position="422"/>
        <end position="435"/>
    </location>
</feature>
<comment type="caution">
    <text evidence="3">The sequence shown here is derived from an EMBL/GenBank/DDBJ whole genome shotgun (WGS) entry which is preliminary data.</text>
</comment>
<dbReference type="RefSeq" id="XP_044549404.1">
    <property type="nucleotide sequence ID" value="XM_044693652.1"/>
</dbReference>
<evidence type="ECO:0000256" key="2">
    <source>
        <dbReference type="SAM" id="MobiDB-lite"/>
    </source>
</evidence>
<accession>A0AA88GNK6</accession>
<gene>
    <name evidence="3" type="ORF">C9374_004055</name>
</gene>
<dbReference type="GeneID" id="68096510"/>
<keyword evidence="1" id="KW-0175">Coiled coil</keyword>
<feature type="compositionally biased region" description="Polar residues" evidence="2">
    <location>
        <begin position="436"/>
        <end position="445"/>
    </location>
</feature>
<protein>
    <submittedName>
        <fullName evidence="3">Uncharacterized protein</fullName>
    </submittedName>
</protein>
<feature type="region of interest" description="Disordered" evidence="2">
    <location>
        <begin position="386"/>
        <end position="454"/>
    </location>
</feature>
<evidence type="ECO:0000313" key="3">
    <source>
        <dbReference type="EMBL" id="KAG2385411.1"/>
    </source>
</evidence>
<feature type="compositionally biased region" description="Polar residues" evidence="2">
    <location>
        <begin position="395"/>
        <end position="421"/>
    </location>
</feature>
<reference evidence="3 4" key="1">
    <citation type="journal article" date="2018" name="BMC Genomics">
        <title>The genome of Naegleria lovaniensis, the basis for a comparative approach to unravel pathogenicity factors of the human pathogenic amoeba N. fowleri.</title>
        <authorList>
            <person name="Liechti N."/>
            <person name="Schurch N."/>
            <person name="Bruggmann R."/>
            <person name="Wittwer M."/>
        </authorList>
    </citation>
    <scope>NUCLEOTIDE SEQUENCE [LARGE SCALE GENOMIC DNA]</scope>
    <source>
        <strain evidence="3 4">ATCC 30569</strain>
    </source>
</reference>
<evidence type="ECO:0000313" key="4">
    <source>
        <dbReference type="Proteomes" id="UP000816034"/>
    </source>
</evidence>
<dbReference type="EMBL" id="PYSW02000019">
    <property type="protein sequence ID" value="KAG2385411.1"/>
    <property type="molecule type" value="Genomic_DNA"/>
</dbReference>
<dbReference type="Proteomes" id="UP000816034">
    <property type="component" value="Unassembled WGS sequence"/>
</dbReference>